<dbReference type="SMART" id="SM00418">
    <property type="entry name" value="HTH_ARSR"/>
    <property type="match status" value="1"/>
</dbReference>
<protein>
    <submittedName>
        <fullName evidence="5">Helix-turn-helix transcriptional regulator</fullName>
    </submittedName>
</protein>
<evidence type="ECO:0000256" key="2">
    <source>
        <dbReference type="ARBA" id="ARBA00023125"/>
    </source>
</evidence>
<evidence type="ECO:0000256" key="3">
    <source>
        <dbReference type="ARBA" id="ARBA00023163"/>
    </source>
</evidence>
<dbReference type="Pfam" id="PF12840">
    <property type="entry name" value="HTH_20"/>
    <property type="match status" value="1"/>
</dbReference>
<name>A0ABS4DQ68_9GAMM</name>
<dbReference type="PROSITE" id="PS50987">
    <property type="entry name" value="HTH_ARSR_2"/>
    <property type="match status" value="1"/>
</dbReference>
<accession>A0ABS4DQ68</accession>
<gene>
    <name evidence="5" type="ORF">J7I44_12775</name>
</gene>
<dbReference type="SUPFAM" id="SSF46785">
    <property type="entry name" value="Winged helix' DNA-binding domain"/>
    <property type="match status" value="1"/>
</dbReference>
<keyword evidence="1" id="KW-0805">Transcription regulation</keyword>
<evidence type="ECO:0000256" key="1">
    <source>
        <dbReference type="ARBA" id="ARBA00023015"/>
    </source>
</evidence>
<comment type="caution">
    <text evidence="5">The sequence shown here is derived from an EMBL/GenBank/DDBJ whole genome shotgun (WGS) entry which is preliminary data.</text>
</comment>
<evidence type="ECO:0000313" key="6">
    <source>
        <dbReference type="Proteomes" id="UP000823790"/>
    </source>
</evidence>
<dbReference type="EMBL" id="JAGJRS010000022">
    <property type="protein sequence ID" value="MBP1475180.1"/>
    <property type="molecule type" value="Genomic_DNA"/>
</dbReference>
<keyword evidence="2" id="KW-0238">DNA-binding</keyword>
<dbReference type="RefSeq" id="WP_209621407.1">
    <property type="nucleotide sequence ID" value="NZ_JAGJRS010000022.1"/>
</dbReference>
<dbReference type="PANTHER" id="PTHR43132:SF2">
    <property type="entry name" value="ARSENICAL RESISTANCE OPERON REPRESSOR ARSR-RELATED"/>
    <property type="match status" value="1"/>
</dbReference>
<dbReference type="Gene3D" id="1.10.10.10">
    <property type="entry name" value="Winged helix-like DNA-binding domain superfamily/Winged helix DNA-binding domain"/>
    <property type="match status" value="1"/>
</dbReference>
<dbReference type="InterPro" id="IPR036390">
    <property type="entry name" value="WH_DNA-bd_sf"/>
</dbReference>
<dbReference type="Proteomes" id="UP000823790">
    <property type="component" value="Unassembled WGS sequence"/>
</dbReference>
<dbReference type="InterPro" id="IPR051011">
    <property type="entry name" value="Metal_resp_trans_reg"/>
</dbReference>
<keyword evidence="6" id="KW-1185">Reference proteome</keyword>
<dbReference type="PANTHER" id="PTHR43132">
    <property type="entry name" value="ARSENICAL RESISTANCE OPERON REPRESSOR ARSR-RELATED"/>
    <property type="match status" value="1"/>
</dbReference>
<proteinExistence type="predicted"/>
<dbReference type="InterPro" id="IPR036388">
    <property type="entry name" value="WH-like_DNA-bd_sf"/>
</dbReference>
<dbReference type="CDD" id="cd00090">
    <property type="entry name" value="HTH_ARSR"/>
    <property type="match status" value="1"/>
</dbReference>
<organism evidence="5 6">
    <name type="scientific">Frateuria flava</name>
    <dbReference type="NCBI Taxonomy" id="2821489"/>
    <lineage>
        <taxon>Bacteria</taxon>
        <taxon>Pseudomonadati</taxon>
        <taxon>Pseudomonadota</taxon>
        <taxon>Gammaproteobacteria</taxon>
        <taxon>Lysobacterales</taxon>
        <taxon>Rhodanobacteraceae</taxon>
        <taxon>Frateuria</taxon>
    </lineage>
</organism>
<keyword evidence="3" id="KW-0804">Transcription</keyword>
<evidence type="ECO:0000313" key="5">
    <source>
        <dbReference type="EMBL" id="MBP1475180.1"/>
    </source>
</evidence>
<sequence>MEIKDALAALSALGHESRLAAFRQLVQAGPEGLSVGELREHLALPPATLSAHLNVLRAAGLVIDQREGRVIRVRADYARMDALLAYLTENCCAGSAECVPTQACKPRRKET</sequence>
<reference evidence="5 6" key="1">
    <citation type="submission" date="2021-04" db="EMBL/GenBank/DDBJ databases">
        <authorList>
            <person name="Huq M.A."/>
        </authorList>
    </citation>
    <scope>NUCLEOTIDE SEQUENCE [LARGE SCALE GENOMIC DNA]</scope>
    <source>
        <strain evidence="5 6">MAH-13</strain>
    </source>
</reference>
<evidence type="ECO:0000259" key="4">
    <source>
        <dbReference type="PROSITE" id="PS50987"/>
    </source>
</evidence>
<dbReference type="InterPro" id="IPR001845">
    <property type="entry name" value="HTH_ArsR_DNA-bd_dom"/>
</dbReference>
<dbReference type="PRINTS" id="PR00778">
    <property type="entry name" value="HTHARSR"/>
</dbReference>
<dbReference type="InterPro" id="IPR011991">
    <property type="entry name" value="ArsR-like_HTH"/>
</dbReference>
<feature type="domain" description="HTH arsR-type" evidence="4">
    <location>
        <begin position="1"/>
        <end position="95"/>
    </location>
</feature>
<dbReference type="NCBIfam" id="NF033788">
    <property type="entry name" value="HTH_metalloreg"/>
    <property type="match status" value="1"/>
</dbReference>